<accession>A0A0F6SGY1</accession>
<proteinExistence type="predicted"/>
<keyword evidence="2" id="KW-0472">Membrane</keyword>
<evidence type="ECO:0000313" key="4">
    <source>
        <dbReference type="Proteomes" id="UP000034883"/>
    </source>
</evidence>
<dbReference type="KEGG" id="samy:DB32_006633"/>
<organism evidence="3 4">
    <name type="scientific">Sandaracinus amylolyticus</name>
    <dbReference type="NCBI Taxonomy" id="927083"/>
    <lineage>
        <taxon>Bacteria</taxon>
        <taxon>Pseudomonadati</taxon>
        <taxon>Myxococcota</taxon>
        <taxon>Polyangia</taxon>
        <taxon>Polyangiales</taxon>
        <taxon>Sandaracinaceae</taxon>
        <taxon>Sandaracinus</taxon>
    </lineage>
</organism>
<evidence type="ECO:0000256" key="1">
    <source>
        <dbReference type="SAM" id="MobiDB-lite"/>
    </source>
</evidence>
<keyword evidence="2" id="KW-0812">Transmembrane</keyword>
<feature type="compositionally biased region" description="Basic and acidic residues" evidence="1">
    <location>
        <begin position="18"/>
        <end position="54"/>
    </location>
</feature>
<sequence>MSATAVRCPHCGAFQAAKKKDAPAPAAKKSETYREAARPPEPAKPRPPIRDVTSDEARAVAKVAAVKDGIDVEGPEDEPGIVEGLFLPHPRTHGVGRWADIALTVLALPLVMASALALAFLSLRAARFGGMRGRPASFRILGVCTGAGLLLSLVSRWTVDTTLLFAIVGAQLAALVVRGALRSAAKAKRRAAFDLSR</sequence>
<feature type="region of interest" description="Disordered" evidence="1">
    <location>
        <begin position="15"/>
        <end position="54"/>
    </location>
</feature>
<evidence type="ECO:0000256" key="2">
    <source>
        <dbReference type="SAM" id="Phobius"/>
    </source>
</evidence>
<keyword evidence="2" id="KW-1133">Transmembrane helix</keyword>
<dbReference type="Proteomes" id="UP000034883">
    <property type="component" value="Chromosome"/>
</dbReference>
<name>A0A0F6SGY1_9BACT</name>
<dbReference type="EMBL" id="CP011125">
    <property type="protein sequence ID" value="AKF09484.1"/>
    <property type="molecule type" value="Genomic_DNA"/>
</dbReference>
<evidence type="ECO:0000313" key="3">
    <source>
        <dbReference type="EMBL" id="AKF09484.1"/>
    </source>
</evidence>
<dbReference type="STRING" id="927083.DB32_006633"/>
<feature type="transmembrane region" description="Helical" evidence="2">
    <location>
        <begin position="163"/>
        <end position="181"/>
    </location>
</feature>
<dbReference type="AlphaFoldDB" id="A0A0F6SGY1"/>
<keyword evidence="4" id="KW-1185">Reference proteome</keyword>
<feature type="transmembrane region" description="Helical" evidence="2">
    <location>
        <begin position="138"/>
        <end position="157"/>
    </location>
</feature>
<feature type="transmembrane region" description="Helical" evidence="2">
    <location>
        <begin position="101"/>
        <end position="126"/>
    </location>
</feature>
<gene>
    <name evidence="3" type="ORF">DB32_006633</name>
</gene>
<protein>
    <submittedName>
        <fullName evidence="3">Uncharacterized protein</fullName>
    </submittedName>
</protein>
<reference evidence="3 4" key="1">
    <citation type="submission" date="2015-03" db="EMBL/GenBank/DDBJ databases">
        <title>Genome assembly of Sandaracinus amylolyticus DSM 53668.</title>
        <authorList>
            <person name="Sharma G."/>
            <person name="Subramanian S."/>
        </authorList>
    </citation>
    <scope>NUCLEOTIDE SEQUENCE [LARGE SCALE GENOMIC DNA]</scope>
    <source>
        <strain evidence="3 4">DSM 53668</strain>
    </source>
</reference>